<evidence type="ECO:0000256" key="11">
    <source>
        <dbReference type="PIRNR" id="PIRNR017126"/>
    </source>
</evidence>
<dbReference type="AlphaFoldDB" id="A0AA35NGF5"/>
<gene>
    <name evidence="13" type="primary">SMKI02G0180</name>
    <name evidence="13" type="ORF">SMKI_02G0180</name>
</gene>
<evidence type="ECO:0000256" key="10">
    <source>
        <dbReference type="ARBA" id="ARBA00023306"/>
    </source>
</evidence>
<keyword evidence="9 11" id="KW-0226">DNA condensation</keyword>
<evidence type="ECO:0000256" key="1">
    <source>
        <dbReference type="ARBA" id="ARBA00004286"/>
    </source>
</evidence>
<name>A0AA35NGF5_SACMI</name>
<proteinExistence type="inferred from homology"/>
<feature type="compositionally biased region" description="Polar residues" evidence="12">
    <location>
        <begin position="245"/>
        <end position="270"/>
    </location>
</feature>
<evidence type="ECO:0000256" key="7">
    <source>
        <dbReference type="ARBA" id="ARBA00022618"/>
    </source>
</evidence>
<evidence type="ECO:0000256" key="9">
    <source>
        <dbReference type="ARBA" id="ARBA00023067"/>
    </source>
</evidence>
<feature type="region of interest" description="Disordered" evidence="12">
    <location>
        <begin position="345"/>
        <end position="384"/>
    </location>
</feature>
<dbReference type="GeneID" id="80916368"/>
<keyword evidence="5" id="KW-0158">Chromosome</keyword>
<feature type="compositionally biased region" description="Acidic residues" evidence="12">
    <location>
        <begin position="369"/>
        <end position="378"/>
    </location>
</feature>
<feature type="region of interest" description="Disordered" evidence="12">
    <location>
        <begin position="669"/>
        <end position="689"/>
    </location>
</feature>
<feature type="compositionally biased region" description="Low complexity" evidence="12">
    <location>
        <begin position="110"/>
        <end position="121"/>
    </location>
</feature>
<evidence type="ECO:0000313" key="13">
    <source>
        <dbReference type="EMBL" id="CAI4037155.1"/>
    </source>
</evidence>
<evidence type="ECO:0000313" key="14">
    <source>
        <dbReference type="Proteomes" id="UP001161438"/>
    </source>
</evidence>
<comment type="function">
    <text evidence="11">Regulatory subunit of the condensin complex, a complex required for conversion of interphase chromatin into mitotic-like condense chromosomes.</text>
</comment>
<evidence type="ECO:0000256" key="2">
    <source>
        <dbReference type="ARBA" id="ARBA00004496"/>
    </source>
</evidence>
<feature type="compositionally biased region" description="Basic and acidic residues" evidence="12">
    <location>
        <begin position="228"/>
        <end position="239"/>
    </location>
</feature>
<keyword evidence="6" id="KW-0963">Cytoplasm</keyword>
<dbReference type="PANTHER" id="PTHR13108:SF9">
    <property type="entry name" value="CONDENSIN COMPLEX SUBUNIT 2"/>
    <property type="match status" value="1"/>
</dbReference>
<protein>
    <recommendedName>
        <fullName evidence="4 11">Condensin complex subunit 2</fullName>
    </recommendedName>
</protein>
<dbReference type="Proteomes" id="UP001161438">
    <property type="component" value="Chromosome 2"/>
</dbReference>
<sequence length="757" mass="86524">MATQLRYENNDNDERVEHNLFTNRSTMMANFEEWIKMATDNKINSRNSWNFALIDYFYDLDVLKDSENNINFQKASATLDGCIKIYSSRVDSVTTETGKLLSGLAQRKTNGSSNGDDNNNGNGEGLEGKEEEGNVLIDPLTGMPISNDPEVNNTRRRVYNRVLETTLVEFETIKMKELDQELRIDPLFKKALVDFDEGGAKSLLLNTLNIDDTARVIFDASIKDTQHMMQDKNQSKEGELVEDSSVANGENEPSQSLVSNRNDSMVNGSAISAPSMEDEILSLGMDFIKFDQIAVCEISGSIEQLRNVVEDINQAKGFIENVNNKFDNFLTEEELQEAVPENAEDDIDGFDMGMQQELGYPDENHDNISQDEQDDPSEDNVNSTTGSIFEKDLMAYFDDNLNKNWRGREHWKVRNFKKMNYVNEESNSIGEVRGTIKYSSNNDITENKLTDFKKKNKQKKALEIDFFQIDDEFEDSIFAPKGRTKIDMPIKNRKNDSHYLLPDDFHFSTDKITRLFIKPEQKMSLFNHRKHSGGDVNSGTFEKSVSSFNRSNNDVPAIADEHFWADNYERKEQEEKEMEQSKEVGDVVGGALDNPFEDDVDGVDFNQAFEEADDNEEADMKLDLQDEEDHKYPIRDNKVTYSRVSKKIDVRRLKKNVWKSINNLIQVQDTKKGEEENSNDSKIHKENEPNKELKFSDIIHGISTMYSNDTLKDISTSFCFICLLHLANEHGLQITNTENYEDLVVNYEGLATAQTAT</sequence>
<reference evidence="13" key="1">
    <citation type="submission" date="2022-10" db="EMBL/GenBank/DDBJ databases">
        <authorList>
            <person name="Byrne P K."/>
        </authorList>
    </citation>
    <scope>NUCLEOTIDE SEQUENCE</scope>
    <source>
        <strain evidence="13">IFO1815</strain>
    </source>
</reference>
<dbReference type="PANTHER" id="PTHR13108">
    <property type="entry name" value="CONDENSIN COMPLEX SUBUNIT 2"/>
    <property type="match status" value="1"/>
</dbReference>
<evidence type="ECO:0000256" key="4">
    <source>
        <dbReference type="ARBA" id="ARBA00016065"/>
    </source>
</evidence>
<keyword evidence="8 11" id="KW-0498">Mitosis</keyword>
<dbReference type="GO" id="GO:0003682">
    <property type="term" value="F:chromatin binding"/>
    <property type="evidence" value="ECO:0007669"/>
    <property type="project" value="TreeGrafter"/>
</dbReference>
<keyword evidence="14" id="KW-1185">Reference proteome</keyword>
<feature type="region of interest" description="Disordered" evidence="12">
    <location>
        <begin position="228"/>
        <end position="270"/>
    </location>
</feature>
<dbReference type="GO" id="GO:0000796">
    <property type="term" value="C:condensin complex"/>
    <property type="evidence" value="ECO:0007669"/>
    <property type="project" value="InterPro"/>
</dbReference>
<dbReference type="InterPro" id="IPR022816">
    <property type="entry name" value="Condensin_barren_su2"/>
</dbReference>
<dbReference type="RefSeq" id="XP_056080272.1">
    <property type="nucleotide sequence ID" value="XM_056221464.1"/>
</dbReference>
<keyword evidence="10 11" id="KW-0131">Cell cycle</keyword>
<keyword evidence="7 11" id="KW-0132">Cell division</keyword>
<dbReference type="GO" id="GO:0007076">
    <property type="term" value="P:mitotic chromosome condensation"/>
    <property type="evidence" value="ECO:0007669"/>
    <property type="project" value="InterPro"/>
</dbReference>
<organism evidence="13 14">
    <name type="scientific">Saccharomyces mikatae IFO 1815</name>
    <dbReference type="NCBI Taxonomy" id="226126"/>
    <lineage>
        <taxon>Eukaryota</taxon>
        <taxon>Fungi</taxon>
        <taxon>Dikarya</taxon>
        <taxon>Ascomycota</taxon>
        <taxon>Saccharomycotina</taxon>
        <taxon>Saccharomycetes</taxon>
        <taxon>Saccharomycetales</taxon>
        <taxon>Saccharomycetaceae</taxon>
        <taxon>Saccharomyces</taxon>
    </lineage>
</organism>
<evidence type="ECO:0000256" key="6">
    <source>
        <dbReference type="ARBA" id="ARBA00022490"/>
    </source>
</evidence>
<feature type="region of interest" description="Disordered" evidence="12">
    <location>
        <begin position="104"/>
        <end position="129"/>
    </location>
</feature>
<evidence type="ECO:0000256" key="5">
    <source>
        <dbReference type="ARBA" id="ARBA00022454"/>
    </source>
</evidence>
<evidence type="ECO:0000256" key="12">
    <source>
        <dbReference type="SAM" id="MobiDB-lite"/>
    </source>
</evidence>
<dbReference type="GO" id="GO:0005737">
    <property type="term" value="C:cytoplasm"/>
    <property type="evidence" value="ECO:0007669"/>
    <property type="project" value="UniProtKB-SubCell"/>
</dbReference>
<evidence type="ECO:0000256" key="8">
    <source>
        <dbReference type="ARBA" id="ARBA00022776"/>
    </source>
</evidence>
<dbReference type="GO" id="GO:0051301">
    <property type="term" value="P:cell division"/>
    <property type="evidence" value="ECO:0007669"/>
    <property type="project" value="UniProtKB-KW"/>
</dbReference>
<dbReference type="Pfam" id="PF05786">
    <property type="entry name" value="Cnd2"/>
    <property type="match status" value="1"/>
</dbReference>
<comment type="similarity">
    <text evidence="3 11">Belongs to the CND2 (condensin subunit 2) family.</text>
</comment>
<accession>A0AA35NGF5</accession>
<dbReference type="PIRSF" id="PIRSF017126">
    <property type="entry name" value="Condensin_H"/>
    <property type="match status" value="1"/>
</dbReference>
<dbReference type="EMBL" id="OX365758">
    <property type="protein sequence ID" value="CAI4037155.1"/>
    <property type="molecule type" value="Genomic_DNA"/>
</dbReference>
<comment type="subcellular location">
    <subcellularLocation>
        <location evidence="1">Chromosome</location>
    </subcellularLocation>
    <subcellularLocation>
        <location evidence="2">Cytoplasm</location>
    </subcellularLocation>
</comment>
<evidence type="ECO:0000256" key="3">
    <source>
        <dbReference type="ARBA" id="ARBA00009471"/>
    </source>
</evidence>